<dbReference type="OrthoDB" id="7409377at2"/>
<sequence>MTDTADTIAPEIRMINDIAVQFPHQEPGTAATAIAAHVRMFWEPRMRAELRKLSDTEPEAFEPLALAAARLLE</sequence>
<dbReference type="RefSeq" id="WP_110057675.1">
    <property type="nucleotide sequence ID" value="NZ_CP016353.1"/>
</dbReference>
<proteinExistence type="predicted"/>
<name>A0A222VXV0_9PSEU</name>
<reference evidence="1 2" key="1">
    <citation type="submission" date="2016-10" db="EMBL/GenBank/DDBJ databases">
        <authorList>
            <person name="de Groot N.N."/>
        </authorList>
    </citation>
    <scope>NUCLEOTIDE SEQUENCE [LARGE SCALE GENOMIC DNA]</scope>
    <source>
        <strain evidence="1 2">CGMCC 4.5506</strain>
    </source>
</reference>
<evidence type="ECO:0000313" key="1">
    <source>
        <dbReference type="EMBL" id="SDD12550.1"/>
    </source>
</evidence>
<dbReference type="AlphaFoldDB" id="A0A222VXV0"/>
<dbReference type="EMBL" id="FMZE01000006">
    <property type="protein sequence ID" value="SDD12550.1"/>
    <property type="molecule type" value="Genomic_DNA"/>
</dbReference>
<protein>
    <submittedName>
        <fullName evidence="1">Formate dehydrogenase subunit delta</fullName>
    </submittedName>
</protein>
<dbReference type="Pfam" id="PF11390">
    <property type="entry name" value="FdsD"/>
    <property type="match status" value="1"/>
</dbReference>
<dbReference type="STRING" id="530584.SAMN05421630_10628"/>
<keyword evidence="2" id="KW-1185">Reference proteome</keyword>
<evidence type="ECO:0000313" key="2">
    <source>
        <dbReference type="Proteomes" id="UP000199494"/>
    </source>
</evidence>
<dbReference type="InterPro" id="IPR021074">
    <property type="entry name" value="Formate_DH_dsu"/>
</dbReference>
<gene>
    <name evidence="1" type="ORF">SAMN05421630_10628</name>
</gene>
<organism evidence="1 2">
    <name type="scientific">Prauserella marina</name>
    <dbReference type="NCBI Taxonomy" id="530584"/>
    <lineage>
        <taxon>Bacteria</taxon>
        <taxon>Bacillati</taxon>
        <taxon>Actinomycetota</taxon>
        <taxon>Actinomycetes</taxon>
        <taxon>Pseudonocardiales</taxon>
        <taxon>Pseudonocardiaceae</taxon>
        <taxon>Prauserella</taxon>
    </lineage>
</organism>
<dbReference type="KEGG" id="pmad:BAY61_29805"/>
<accession>A0A222VXV0</accession>
<dbReference type="Proteomes" id="UP000199494">
    <property type="component" value="Unassembled WGS sequence"/>
</dbReference>